<organism evidence="1 2">
    <name type="scientific">Actinomadura rayongensis</name>
    <dbReference type="NCBI Taxonomy" id="1429076"/>
    <lineage>
        <taxon>Bacteria</taxon>
        <taxon>Bacillati</taxon>
        <taxon>Actinomycetota</taxon>
        <taxon>Actinomycetes</taxon>
        <taxon>Streptosporangiales</taxon>
        <taxon>Thermomonosporaceae</taxon>
        <taxon>Actinomadura</taxon>
    </lineage>
</organism>
<evidence type="ECO:0008006" key="3">
    <source>
        <dbReference type="Google" id="ProtNLM"/>
    </source>
</evidence>
<proteinExistence type="predicted"/>
<dbReference type="OrthoDB" id="3476912at2"/>
<dbReference type="Proteomes" id="UP000431901">
    <property type="component" value="Unassembled WGS sequence"/>
</dbReference>
<reference evidence="1 2" key="1">
    <citation type="submission" date="2019-12" db="EMBL/GenBank/DDBJ databases">
        <title>Nocardia macrotermitis sp. nov. and Nocardia aurantia sp. nov., isolated from the gut of the fungus growing-termite Macrotermes natalensis.</title>
        <authorList>
            <person name="Christine B."/>
            <person name="Rene B."/>
        </authorList>
    </citation>
    <scope>NUCLEOTIDE SEQUENCE [LARGE SCALE GENOMIC DNA]</scope>
    <source>
        <strain evidence="1 2">DSM 102126</strain>
    </source>
</reference>
<evidence type="ECO:0000313" key="1">
    <source>
        <dbReference type="EMBL" id="MXQ64934.1"/>
    </source>
</evidence>
<dbReference type="EMBL" id="WUTW01000002">
    <property type="protein sequence ID" value="MXQ64934.1"/>
    <property type="molecule type" value="Genomic_DNA"/>
</dbReference>
<comment type="caution">
    <text evidence="1">The sequence shown here is derived from an EMBL/GenBank/DDBJ whole genome shotgun (WGS) entry which is preliminary data.</text>
</comment>
<evidence type="ECO:0000313" key="2">
    <source>
        <dbReference type="Proteomes" id="UP000431901"/>
    </source>
</evidence>
<keyword evidence="2" id="KW-1185">Reference proteome</keyword>
<name>A0A6I4WCZ5_9ACTN</name>
<dbReference type="RefSeq" id="WP_161103092.1">
    <property type="nucleotide sequence ID" value="NZ_JBHLYI010000001.1"/>
</dbReference>
<dbReference type="AlphaFoldDB" id="A0A6I4WCZ5"/>
<accession>A0A6I4WCZ5</accession>
<gene>
    <name evidence="1" type="ORF">GQ466_12885</name>
</gene>
<protein>
    <recommendedName>
        <fullName evidence="3">DUF305 domain-containing protein</fullName>
    </recommendedName>
</protein>
<sequence>MNERSAFRTDRPMRETYLKSVSNPGDLGIDIQGVEMSHSDLSVVYMDLARLEKLLRELADQEPDGFIKWGIAEGEASHARHALETAASRPELLPDSVTALAEDEIAPAADQIAQKLIDAADLAADPADKFACLQAALHVGRLRDALG</sequence>